<evidence type="ECO:0000313" key="13">
    <source>
        <dbReference type="Proteomes" id="UP000264217"/>
    </source>
</evidence>
<accession>A0A372NR85</accession>
<dbReference type="InterPro" id="IPR029149">
    <property type="entry name" value="Creatin/AminoP/Spt16_N"/>
</dbReference>
<dbReference type="Gene3D" id="3.90.230.10">
    <property type="entry name" value="Creatinase/methionine aminopeptidase superfamily"/>
    <property type="match status" value="1"/>
</dbReference>
<dbReference type="EC" id="3.4.11.9" evidence="4"/>
<dbReference type="Pfam" id="PF00557">
    <property type="entry name" value="Peptidase_M24"/>
    <property type="match status" value="1"/>
</dbReference>
<evidence type="ECO:0000256" key="5">
    <source>
        <dbReference type="ARBA" id="ARBA00022670"/>
    </source>
</evidence>
<proteinExistence type="inferred from homology"/>
<keyword evidence="7" id="KW-0378">Hydrolase</keyword>
<evidence type="ECO:0000256" key="8">
    <source>
        <dbReference type="ARBA" id="ARBA00023049"/>
    </source>
</evidence>
<dbReference type="GO" id="GO:0006508">
    <property type="term" value="P:proteolysis"/>
    <property type="evidence" value="ECO:0007669"/>
    <property type="project" value="UniProtKB-KW"/>
</dbReference>
<keyword evidence="6 10" id="KW-0479">Metal-binding</keyword>
<evidence type="ECO:0000256" key="2">
    <source>
        <dbReference type="ARBA" id="ARBA00001936"/>
    </source>
</evidence>
<evidence type="ECO:0000256" key="6">
    <source>
        <dbReference type="ARBA" id="ARBA00022723"/>
    </source>
</evidence>
<dbReference type="CDD" id="cd01087">
    <property type="entry name" value="Prolidase"/>
    <property type="match status" value="1"/>
</dbReference>
<keyword evidence="13" id="KW-1185">Reference proteome</keyword>
<dbReference type="InterPro" id="IPR001131">
    <property type="entry name" value="Peptidase_M24B_aminopep-P_CS"/>
</dbReference>
<dbReference type="PROSITE" id="PS00491">
    <property type="entry name" value="PROLINE_PEPTIDASE"/>
    <property type="match status" value="1"/>
</dbReference>
<comment type="cofactor">
    <cofactor evidence="2">
        <name>Mn(2+)</name>
        <dbReference type="ChEBI" id="CHEBI:29035"/>
    </cofactor>
</comment>
<evidence type="ECO:0000256" key="4">
    <source>
        <dbReference type="ARBA" id="ARBA00012574"/>
    </source>
</evidence>
<dbReference type="Proteomes" id="UP000264217">
    <property type="component" value="Unassembled WGS sequence"/>
</dbReference>
<dbReference type="SUPFAM" id="SSF53092">
    <property type="entry name" value="Creatinase/prolidase N-terminal domain"/>
    <property type="match status" value="1"/>
</dbReference>
<evidence type="ECO:0000313" key="12">
    <source>
        <dbReference type="EMBL" id="RFZ91776.1"/>
    </source>
</evidence>
<sequence>MKALNKALIALSVATLVGQKVSAQDNIPKDYLTKEFHAGRREALRKLMPANSVAVVFAYPERVFSNDVNYVYHANPDLYYFSGYKEPDAALLVFKELQGTGDTSFNEILYVRKRDPQQEQWTGRRLGTEGAKTQLGFKRTYNSSEFAKLPVDLKKFTVFYDNLPDAAGGALQPMIEAFKVKAGVKTIDKGLKNDLNVVMKYANPHNLAQIVNYIKPRMQDEAHKSEPLLQQLSATTDSATLEGIKAKLKAQYGASSTFDDYTNTLRGIKQPEEIALMSKTAQLSAIAHAEVMKAIKPSMSERELEGILMYVHKKYGAEDEGYPPIVGVGANACILHYEENNETVLNNQLVLLDVGSEYHGYSADVTRTVPPTGKFTDAQKAIYQVVYDAQEQVIQMCKAGVKYGDLEKKTGEVLAAGLIKLGIIADAKELRTYYPHGVSHHVGLDVHDKGSYAGNLEEGMVITVEPGIYIPAGSKCDKKWWNIGVRIEDDILVGKDKFTNLSADAPRTWQDVEKMAAQNSIFDGAKFPPLK</sequence>
<protein>
    <recommendedName>
        <fullName evidence="4">Xaa-Pro aminopeptidase</fullName>
        <ecNumber evidence="4">3.4.11.9</ecNumber>
    </recommendedName>
</protein>
<dbReference type="GO" id="GO:0030145">
    <property type="term" value="F:manganese ion binding"/>
    <property type="evidence" value="ECO:0007669"/>
    <property type="project" value="InterPro"/>
</dbReference>
<dbReference type="InterPro" id="IPR000994">
    <property type="entry name" value="Pept_M24"/>
</dbReference>
<organism evidence="12 13">
    <name type="scientific">Mucilaginibacter conchicola</name>
    <dbReference type="NCBI Taxonomy" id="2303333"/>
    <lineage>
        <taxon>Bacteria</taxon>
        <taxon>Pseudomonadati</taxon>
        <taxon>Bacteroidota</taxon>
        <taxon>Sphingobacteriia</taxon>
        <taxon>Sphingobacteriales</taxon>
        <taxon>Sphingobacteriaceae</taxon>
        <taxon>Mucilaginibacter</taxon>
    </lineage>
</organism>
<evidence type="ECO:0000256" key="9">
    <source>
        <dbReference type="ARBA" id="ARBA00023211"/>
    </source>
</evidence>
<evidence type="ECO:0000256" key="3">
    <source>
        <dbReference type="ARBA" id="ARBA00008766"/>
    </source>
</evidence>
<comment type="caution">
    <text evidence="12">The sequence shown here is derived from an EMBL/GenBank/DDBJ whole genome shotgun (WGS) entry which is preliminary data.</text>
</comment>
<reference evidence="12 13" key="1">
    <citation type="submission" date="2018-08" db="EMBL/GenBank/DDBJ databases">
        <title>Mucilaginibacter sp. MYSH2.</title>
        <authorList>
            <person name="Seo T."/>
        </authorList>
    </citation>
    <scope>NUCLEOTIDE SEQUENCE [LARGE SCALE GENOMIC DNA]</scope>
    <source>
        <strain evidence="12 13">MYSH2</strain>
    </source>
</reference>
<feature type="domain" description="Aminopeptidase P N-terminal" evidence="11">
    <location>
        <begin position="32"/>
        <end position="169"/>
    </location>
</feature>
<dbReference type="Pfam" id="PF05195">
    <property type="entry name" value="AMP_N"/>
    <property type="match status" value="1"/>
</dbReference>
<dbReference type="InterPro" id="IPR007865">
    <property type="entry name" value="Aminopep_P_N"/>
</dbReference>
<evidence type="ECO:0000256" key="10">
    <source>
        <dbReference type="RuleBase" id="RU000590"/>
    </source>
</evidence>
<evidence type="ECO:0000256" key="7">
    <source>
        <dbReference type="ARBA" id="ARBA00022801"/>
    </source>
</evidence>
<evidence type="ECO:0000259" key="11">
    <source>
        <dbReference type="SMART" id="SM01011"/>
    </source>
</evidence>
<name>A0A372NR85_9SPHI</name>
<dbReference type="OrthoDB" id="9806388at2"/>
<keyword evidence="12" id="KW-0031">Aminopeptidase</keyword>
<dbReference type="Gene3D" id="3.40.350.10">
    <property type="entry name" value="Creatinase/prolidase N-terminal domain"/>
    <property type="match status" value="1"/>
</dbReference>
<dbReference type="SMART" id="SM01011">
    <property type="entry name" value="AMP_N"/>
    <property type="match status" value="1"/>
</dbReference>
<dbReference type="InterPro" id="IPR036005">
    <property type="entry name" value="Creatinase/aminopeptidase-like"/>
</dbReference>
<comment type="catalytic activity">
    <reaction evidence="1">
        <text>Release of any N-terminal amino acid, including proline, that is linked to proline, even from a dipeptide or tripeptide.</text>
        <dbReference type="EC" id="3.4.11.9"/>
    </reaction>
</comment>
<dbReference type="SUPFAM" id="SSF55920">
    <property type="entry name" value="Creatinase/aminopeptidase"/>
    <property type="match status" value="1"/>
</dbReference>
<dbReference type="InterPro" id="IPR052433">
    <property type="entry name" value="X-Pro_dipept-like"/>
</dbReference>
<keyword evidence="8" id="KW-0482">Metalloprotease</keyword>
<dbReference type="AlphaFoldDB" id="A0A372NR85"/>
<keyword evidence="5" id="KW-0645">Protease</keyword>
<evidence type="ECO:0000256" key="1">
    <source>
        <dbReference type="ARBA" id="ARBA00001424"/>
    </source>
</evidence>
<dbReference type="PANTHER" id="PTHR43226:SF4">
    <property type="entry name" value="XAA-PRO AMINOPEPTIDASE 3"/>
    <property type="match status" value="1"/>
</dbReference>
<dbReference type="RefSeq" id="WP_117391488.1">
    <property type="nucleotide sequence ID" value="NZ_QWDC01000002.1"/>
</dbReference>
<dbReference type="GO" id="GO:0070006">
    <property type="term" value="F:metalloaminopeptidase activity"/>
    <property type="evidence" value="ECO:0007669"/>
    <property type="project" value="InterPro"/>
</dbReference>
<keyword evidence="9" id="KW-0464">Manganese</keyword>
<dbReference type="EMBL" id="QWDC01000002">
    <property type="protein sequence ID" value="RFZ91776.1"/>
    <property type="molecule type" value="Genomic_DNA"/>
</dbReference>
<dbReference type="PANTHER" id="PTHR43226">
    <property type="entry name" value="XAA-PRO AMINOPEPTIDASE 3"/>
    <property type="match status" value="1"/>
</dbReference>
<comment type="similarity">
    <text evidence="3 10">Belongs to the peptidase M24B family.</text>
</comment>
<gene>
    <name evidence="12" type="ORF">D0C36_09980</name>
</gene>